<comment type="similarity">
    <text evidence="5">Belongs to the ligand-gated ion channel (TC 1.A.9) family.</text>
</comment>
<dbReference type="SUPFAM" id="SSF63712">
    <property type="entry name" value="Nicotinic receptor ligand binding domain-like"/>
    <property type="match status" value="1"/>
</dbReference>
<dbReference type="GO" id="GO:0005230">
    <property type="term" value="F:extracellular ligand-gated monoatomic ion channel activity"/>
    <property type="evidence" value="ECO:0007669"/>
    <property type="project" value="InterPro"/>
</dbReference>
<comment type="subcellular location">
    <subcellularLocation>
        <location evidence="1">Membrane</location>
        <topology evidence="1">Multi-pass membrane protein</topology>
    </subcellularLocation>
</comment>
<dbReference type="InterPro" id="IPR006029">
    <property type="entry name" value="Neurotrans-gated_channel_TM"/>
</dbReference>
<dbReference type="WBParaSite" id="maker-uti_cns_0048136-snap-gene-0.11-mRNA-1">
    <property type="protein sequence ID" value="maker-uti_cns_0048136-snap-gene-0.11-mRNA-1"/>
    <property type="gene ID" value="maker-uti_cns_0048136-snap-gene-0.11"/>
</dbReference>
<dbReference type="CDD" id="cd18989">
    <property type="entry name" value="LGIC_ECD_cation"/>
    <property type="match status" value="1"/>
</dbReference>
<dbReference type="CDD" id="cd19051">
    <property type="entry name" value="LGIC_TM_cation"/>
    <property type="match status" value="1"/>
</dbReference>
<keyword evidence="5" id="KW-0813">Transport</keyword>
<evidence type="ECO:0000256" key="1">
    <source>
        <dbReference type="ARBA" id="ARBA00004141"/>
    </source>
</evidence>
<feature type="compositionally biased region" description="Polar residues" evidence="6">
    <location>
        <begin position="342"/>
        <end position="356"/>
    </location>
</feature>
<evidence type="ECO:0000256" key="6">
    <source>
        <dbReference type="SAM" id="MobiDB-lite"/>
    </source>
</evidence>
<dbReference type="Proteomes" id="UP000095280">
    <property type="component" value="Unplaced"/>
</dbReference>
<evidence type="ECO:0000259" key="8">
    <source>
        <dbReference type="Pfam" id="PF02932"/>
    </source>
</evidence>
<keyword evidence="5" id="KW-0406">Ion transport</keyword>
<proteinExistence type="inferred from homology"/>
<dbReference type="PRINTS" id="PR00252">
    <property type="entry name" value="NRIONCHANNEL"/>
</dbReference>
<feature type="domain" description="Neurotransmitter-gated ion-channel transmembrane" evidence="8">
    <location>
        <begin position="228"/>
        <end position="357"/>
    </location>
</feature>
<name>A0A1I8JJA8_9PLAT</name>
<evidence type="ECO:0000313" key="10">
    <source>
        <dbReference type="WBParaSite" id="maker-uti_cns_0048136-snap-gene-0.11-mRNA-1"/>
    </source>
</evidence>
<dbReference type="AlphaFoldDB" id="A0A1I8JJA8"/>
<feature type="chain" id="PRO_5022253546" evidence="5">
    <location>
        <begin position="18"/>
        <end position="463"/>
    </location>
</feature>
<protein>
    <submittedName>
        <fullName evidence="10">Neur_chan_LBD domain-containing protein</fullName>
    </submittedName>
</protein>
<dbReference type="SUPFAM" id="SSF90112">
    <property type="entry name" value="Neurotransmitter-gated ion-channel transmembrane pore"/>
    <property type="match status" value="1"/>
</dbReference>
<dbReference type="Gene3D" id="2.70.170.10">
    <property type="entry name" value="Neurotransmitter-gated ion-channel ligand-binding domain"/>
    <property type="match status" value="1"/>
</dbReference>
<keyword evidence="4 5" id="KW-0472">Membrane</keyword>
<organism evidence="9 10">
    <name type="scientific">Macrostomum lignano</name>
    <dbReference type="NCBI Taxonomy" id="282301"/>
    <lineage>
        <taxon>Eukaryota</taxon>
        <taxon>Metazoa</taxon>
        <taxon>Spiralia</taxon>
        <taxon>Lophotrochozoa</taxon>
        <taxon>Platyhelminthes</taxon>
        <taxon>Rhabditophora</taxon>
        <taxon>Macrostomorpha</taxon>
        <taxon>Macrostomida</taxon>
        <taxon>Macrostomidae</taxon>
        <taxon>Macrostomum</taxon>
    </lineage>
</organism>
<dbReference type="InterPro" id="IPR036734">
    <property type="entry name" value="Neur_chan_lig-bd_sf"/>
</dbReference>
<dbReference type="Pfam" id="PF02932">
    <property type="entry name" value="Neur_chan_memb"/>
    <property type="match status" value="1"/>
</dbReference>
<sequence>MSLQWLVLAAASAATVAAGAAAIANVSPDESVMAALKFPTEYNRAARPPPDNGNANTVNVFVFFNGITRLHWTDTRLSWYNKFNATLDSIDFIIVPASLLWQPDVSFLEAIELKDVGNSRDFVMLHNDGTLLRSGGMVLTSKCKMEMYRFPFDLQTCALRIATIFDTTGSTSLGILPLNISHELYLNKSNEFCILGLDYEISKLVEKNVPEFRITFQRMSTFYVVNLMLPSILLLAISALAFRMPPECGERVSFSITIVLSMCVFLQLAGNYTPTQSESIPLITWYFSVTLLMTILNVLCNAFVLSCHFKKQCSLKVSNRFIRVLFFNRIMMKSTAGAKISPSDSVGPQPQQNQEDTTVKFENDWADRLRKSKRMSRLLTRSPLCCLKWQLITNALQSTFEIVSSTVNKSVILTDERHGLALRGRVVASQLQEHAHGQHDGDAEGDSLAALGRHAEGERGDGE</sequence>
<dbReference type="Pfam" id="PF02931">
    <property type="entry name" value="Neur_chan_LBD"/>
    <property type="match status" value="1"/>
</dbReference>
<accession>A0A1I8JJA8</accession>
<dbReference type="Gene3D" id="1.20.58.390">
    <property type="entry name" value="Neurotransmitter-gated ion-channel transmembrane domain"/>
    <property type="match status" value="1"/>
</dbReference>
<dbReference type="InterPro" id="IPR018000">
    <property type="entry name" value="Neurotransmitter_ion_chnl_CS"/>
</dbReference>
<feature type="signal peptide" evidence="5">
    <location>
        <begin position="1"/>
        <end position="17"/>
    </location>
</feature>
<feature type="compositionally biased region" description="Basic and acidic residues" evidence="6">
    <location>
        <begin position="453"/>
        <end position="463"/>
    </location>
</feature>
<dbReference type="InterPro" id="IPR036719">
    <property type="entry name" value="Neuro-gated_channel_TM_sf"/>
</dbReference>
<dbReference type="InterPro" id="IPR006201">
    <property type="entry name" value="Neur_channel"/>
</dbReference>
<feature type="domain" description="Neurotransmitter-gated ion-channel ligand-binding" evidence="7">
    <location>
        <begin position="61"/>
        <end position="162"/>
    </location>
</feature>
<feature type="region of interest" description="Disordered" evidence="6">
    <location>
        <begin position="431"/>
        <end position="463"/>
    </location>
</feature>
<dbReference type="GO" id="GO:0016020">
    <property type="term" value="C:membrane"/>
    <property type="evidence" value="ECO:0007669"/>
    <property type="project" value="UniProtKB-SubCell"/>
</dbReference>
<dbReference type="InterPro" id="IPR006202">
    <property type="entry name" value="Neur_chan_lig-bd"/>
</dbReference>
<keyword evidence="3 5" id="KW-1133">Transmembrane helix</keyword>
<feature type="transmembrane region" description="Helical" evidence="5">
    <location>
        <begin position="222"/>
        <end position="242"/>
    </location>
</feature>
<keyword evidence="5" id="KW-0407">Ion channel</keyword>
<evidence type="ECO:0000259" key="7">
    <source>
        <dbReference type="Pfam" id="PF02931"/>
    </source>
</evidence>
<keyword evidence="2 5" id="KW-0812">Transmembrane</keyword>
<comment type="caution">
    <text evidence="5">Lacks conserved residue(s) required for the propagation of feature annotation.</text>
</comment>
<feature type="compositionally biased region" description="Basic and acidic residues" evidence="6">
    <location>
        <begin position="433"/>
        <end position="442"/>
    </location>
</feature>
<evidence type="ECO:0000256" key="5">
    <source>
        <dbReference type="RuleBase" id="RU000687"/>
    </source>
</evidence>
<dbReference type="GO" id="GO:0004888">
    <property type="term" value="F:transmembrane signaling receptor activity"/>
    <property type="evidence" value="ECO:0007669"/>
    <property type="project" value="InterPro"/>
</dbReference>
<keyword evidence="9" id="KW-1185">Reference proteome</keyword>
<evidence type="ECO:0000256" key="3">
    <source>
        <dbReference type="ARBA" id="ARBA00022989"/>
    </source>
</evidence>
<dbReference type="InterPro" id="IPR038050">
    <property type="entry name" value="Neuro_actylchol_rec"/>
</dbReference>
<dbReference type="PANTHER" id="PTHR18945">
    <property type="entry name" value="NEUROTRANSMITTER GATED ION CHANNEL"/>
    <property type="match status" value="1"/>
</dbReference>
<feature type="transmembrane region" description="Helical" evidence="5">
    <location>
        <begin position="285"/>
        <end position="306"/>
    </location>
</feature>
<reference evidence="10" key="1">
    <citation type="submission" date="2016-11" db="UniProtKB">
        <authorList>
            <consortium name="WormBaseParasite"/>
        </authorList>
    </citation>
    <scope>IDENTIFICATION</scope>
</reference>
<evidence type="ECO:0000256" key="4">
    <source>
        <dbReference type="ARBA" id="ARBA00023136"/>
    </source>
</evidence>
<evidence type="ECO:0000313" key="9">
    <source>
        <dbReference type="Proteomes" id="UP000095280"/>
    </source>
</evidence>
<dbReference type="PROSITE" id="PS00236">
    <property type="entry name" value="NEUROTR_ION_CHANNEL"/>
    <property type="match status" value="1"/>
</dbReference>
<keyword evidence="5" id="KW-0732">Signal</keyword>
<evidence type="ECO:0000256" key="2">
    <source>
        <dbReference type="ARBA" id="ARBA00022692"/>
    </source>
</evidence>
<feature type="region of interest" description="Disordered" evidence="6">
    <location>
        <begin position="338"/>
        <end position="358"/>
    </location>
</feature>